<keyword evidence="8" id="KW-0175">Coiled coil</keyword>
<evidence type="ECO:0000256" key="7">
    <source>
        <dbReference type="ARBA" id="ARBA00023237"/>
    </source>
</evidence>
<keyword evidence="6" id="KW-0472">Membrane</keyword>
<feature type="coiled-coil region" evidence="8">
    <location>
        <begin position="367"/>
        <end position="418"/>
    </location>
</feature>
<reference evidence="10 11" key="1">
    <citation type="submission" date="2017-08" db="EMBL/GenBank/DDBJ databases">
        <title>Whole Genome Sequence of Sphingobium hydrophobicum C1: Insights into Adaption to the Electronic-waste Contaminated Sediment.</title>
        <authorList>
            <person name="Song D."/>
            <person name="Chen X."/>
            <person name="Xu M."/>
        </authorList>
    </citation>
    <scope>NUCLEOTIDE SEQUENCE [LARGE SCALE GENOMIC DNA]</scope>
    <source>
        <strain evidence="10 11">C1</strain>
    </source>
</reference>
<dbReference type="RefSeq" id="WP_017181759.1">
    <property type="nucleotide sequence ID" value="NZ_CP022745.1"/>
</dbReference>
<dbReference type="KEGG" id="shyd:CJD35_06625"/>
<evidence type="ECO:0000256" key="4">
    <source>
        <dbReference type="ARBA" id="ARBA00022452"/>
    </source>
</evidence>
<organism evidence="10 11">
    <name type="scientific">Sphingobium xenophagum</name>
    <dbReference type="NCBI Taxonomy" id="121428"/>
    <lineage>
        <taxon>Bacteria</taxon>
        <taxon>Pseudomonadati</taxon>
        <taxon>Pseudomonadota</taxon>
        <taxon>Alphaproteobacteria</taxon>
        <taxon>Sphingomonadales</taxon>
        <taxon>Sphingomonadaceae</taxon>
        <taxon>Sphingobium</taxon>
    </lineage>
</organism>
<dbReference type="Gene3D" id="1.20.1600.10">
    <property type="entry name" value="Outer membrane efflux proteins (OEP)"/>
    <property type="match status" value="1"/>
</dbReference>
<feature type="signal peptide" evidence="9">
    <location>
        <begin position="1"/>
        <end position="31"/>
    </location>
</feature>
<evidence type="ECO:0000256" key="6">
    <source>
        <dbReference type="ARBA" id="ARBA00023136"/>
    </source>
</evidence>
<dbReference type="SUPFAM" id="SSF56954">
    <property type="entry name" value="Outer membrane efflux proteins (OEP)"/>
    <property type="match status" value="1"/>
</dbReference>
<evidence type="ECO:0008006" key="12">
    <source>
        <dbReference type="Google" id="ProtNLM"/>
    </source>
</evidence>
<dbReference type="GO" id="GO:0015288">
    <property type="term" value="F:porin activity"/>
    <property type="evidence" value="ECO:0007669"/>
    <property type="project" value="TreeGrafter"/>
</dbReference>
<dbReference type="NCBIfam" id="TIGR01844">
    <property type="entry name" value="type_I_sec_TolC"/>
    <property type="match status" value="1"/>
</dbReference>
<evidence type="ECO:0000256" key="8">
    <source>
        <dbReference type="SAM" id="Coils"/>
    </source>
</evidence>
<gene>
    <name evidence="10" type="ORF">CJD35_06625</name>
</gene>
<keyword evidence="5" id="KW-0812">Transmembrane</keyword>
<dbReference type="Proteomes" id="UP000217141">
    <property type="component" value="Chromosome I"/>
</dbReference>
<dbReference type="InterPro" id="IPR003423">
    <property type="entry name" value="OMP_efflux"/>
</dbReference>
<keyword evidence="3" id="KW-0813">Transport</keyword>
<dbReference type="InterPro" id="IPR010130">
    <property type="entry name" value="T1SS_OMP_TolC"/>
</dbReference>
<dbReference type="AlphaFoldDB" id="A0A249MS20"/>
<protein>
    <recommendedName>
        <fullName evidence="12">Outer membrane protein</fullName>
    </recommendedName>
</protein>
<sequence length="493" mass="52596">MWGKAMMGRRSNFFPLAAIIAVAMVGTPASAETLMEALALAYKDNPSITAARADQRAVDESVAIQRSSGLPFADSSISYSNNIYRQFPQISAGEALSMNAQVVLPLYNGGSVRNAVNAAKLRVESGQFSLRSVEANLFQSIVATYMNVLRDSAIVELNRQNVRALDINLSAGQERFEVGDLTRTDVAQSRSRLALARSSLQSAQAQLIASKENYIALVGKPPQNLEVPPALPGLPESAEAAVALALANNPALLAANKARDATRYDVKSANGQIMPRVSAFINGSQTDYLGSTVVNQGGIVNVRNDKAASAGATISIPLYQGGRPGAQQRQAVARESSAIEQATATERAVIAQTRASYALWRAALETITSAEEAVKSAELALDGVKVENSAGSRTILDILNAEQELLNTQVQLVSARRDAYVSAFTLLANMGRAEARDLGIDRPYYDPRDNYARSTGKFLDFDFAPQPKPISSSTADTPPQQPATILIPGFSGF</sequence>
<dbReference type="PANTHER" id="PTHR30026">
    <property type="entry name" value="OUTER MEMBRANE PROTEIN TOLC"/>
    <property type="match status" value="1"/>
</dbReference>
<dbReference type="PANTHER" id="PTHR30026:SF22">
    <property type="entry name" value="OUTER MEMBRANE EFFLUX PROTEIN"/>
    <property type="match status" value="1"/>
</dbReference>
<evidence type="ECO:0000256" key="5">
    <source>
        <dbReference type="ARBA" id="ARBA00022692"/>
    </source>
</evidence>
<evidence type="ECO:0000313" key="11">
    <source>
        <dbReference type="Proteomes" id="UP000217141"/>
    </source>
</evidence>
<evidence type="ECO:0000256" key="1">
    <source>
        <dbReference type="ARBA" id="ARBA00004442"/>
    </source>
</evidence>
<dbReference type="InterPro" id="IPR051906">
    <property type="entry name" value="TolC-like"/>
</dbReference>
<evidence type="ECO:0000256" key="9">
    <source>
        <dbReference type="SAM" id="SignalP"/>
    </source>
</evidence>
<keyword evidence="9" id="KW-0732">Signal</keyword>
<keyword evidence="4" id="KW-1134">Transmembrane beta strand</keyword>
<evidence type="ECO:0000313" key="10">
    <source>
        <dbReference type="EMBL" id="ASY44151.1"/>
    </source>
</evidence>
<dbReference type="Pfam" id="PF02321">
    <property type="entry name" value="OEP"/>
    <property type="match status" value="2"/>
</dbReference>
<dbReference type="GO" id="GO:1990281">
    <property type="term" value="C:efflux pump complex"/>
    <property type="evidence" value="ECO:0007669"/>
    <property type="project" value="TreeGrafter"/>
</dbReference>
<evidence type="ECO:0000256" key="3">
    <source>
        <dbReference type="ARBA" id="ARBA00022448"/>
    </source>
</evidence>
<comment type="similarity">
    <text evidence="2">Belongs to the outer membrane factor (OMF) (TC 1.B.17) family.</text>
</comment>
<keyword evidence="7" id="KW-0998">Cell outer membrane</keyword>
<evidence type="ECO:0000256" key="2">
    <source>
        <dbReference type="ARBA" id="ARBA00007613"/>
    </source>
</evidence>
<dbReference type="GO" id="GO:0009279">
    <property type="term" value="C:cell outer membrane"/>
    <property type="evidence" value="ECO:0007669"/>
    <property type="project" value="UniProtKB-SubCell"/>
</dbReference>
<feature type="chain" id="PRO_5012693289" description="Outer membrane protein" evidence="9">
    <location>
        <begin position="32"/>
        <end position="493"/>
    </location>
</feature>
<dbReference type="EMBL" id="CP022745">
    <property type="protein sequence ID" value="ASY44151.1"/>
    <property type="molecule type" value="Genomic_DNA"/>
</dbReference>
<name>A0A249MS20_SPHXE</name>
<comment type="subcellular location">
    <subcellularLocation>
        <location evidence="1">Cell outer membrane</location>
    </subcellularLocation>
</comment>
<accession>A0A249MS20</accession>
<proteinExistence type="inferred from homology"/>
<dbReference type="GO" id="GO:0015562">
    <property type="term" value="F:efflux transmembrane transporter activity"/>
    <property type="evidence" value="ECO:0007669"/>
    <property type="project" value="InterPro"/>
</dbReference>